<evidence type="ECO:0008006" key="4">
    <source>
        <dbReference type="Google" id="ProtNLM"/>
    </source>
</evidence>
<evidence type="ECO:0000313" key="3">
    <source>
        <dbReference type="Proteomes" id="UP000255389"/>
    </source>
</evidence>
<dbReference type="AlphaFoldDB" id="A0A378V2U1"/>
<sequence length="85" mass="9453">MAKYETLNEAMDAKDELAEAEIRYRLLSETFEQVPQLRGNLNPALERAKAEILRLRAAGAPKTEGAEGKVVKFDAGRFRKKSTGS</sequence>
<name>A0A378V2U1_MYCFO</name>
<evidence type="ECO:0000313" key="2">
    <source>
        <dbReference type="EMBL" id="SUA04714.1"/>
    </source>
</evidence>
<dbReference type="EMBL" id="UGQY01000004">
    <property type="protein sequence ID" value="SUA04714.1"/>
    <property type="molecule type" value="Genomic_DNA"/>
</dbReference>
<proteinExistence type="predicted"/>
<feature type="coiled-coil region" evidence="1">
    <location>
        <begin position="3"/>
        <end position="30"/>
    </location>
</feature>
<protein>
    <recommendedName>
        <fullName evidence="4">Terminase small subunit</fullName>
    </recommendedName>
</protein>
<evidence type="ECO:0000256" key="1">
    <source>
        <dbReference type="SAM" id="Coils"/>
    </source>
</evidence>
<gene>
    <name evidence="2" type="ORF">NCTC1542_06221</name>
</gene>
<dbReference type="Proteomes" id="UP000255389">
    <property type="component" value="Unassembled WGS sequence"/>
</dbReference>
<keyword evidence="1" id="KW-0175">Coiled coil</keyword>
<reference evidence="2 3" key="1">
    <citation type="submission" date="2018-06" db="EMBL/GenBank/DDBJ databases">
        <authorList>
            <consortium name="Pathogen Informatics"/>
            <person name="Doyle S."/>
        </authorList>
    </citation>
    <scope>NUCLEOTIDE SEQUENCE [LARGE SCALE GENOMIC DNA]</scope>
    <source>
        <strain evidence="2 3">NCTC1542</strain>
    </source>
</reference>
<accession>A0A378V2U1</accession>
<organism evidence="2 3">
    <name type="scientific">Mycolicibacterium fortuitum</name>
    <name type="common">Mycobacterium fortuitum</name>
    <dbReference type="NCBI Taxonomy" id="1766"/>
    <lineage>
        <taxon>Bacteria</taxon>
        <taxon>Bacillati</taxon>
        <taxon>Actinomycetota</taxon>
        <taxon>Actinomycetes</taxon>
        <taxon>Mycobacteriales</taxon>
        <taxon>Mycobacteriaceae</taxon>
        <taxon>Mycolicibacterium</taxon>
    </lineage>
</organism>